<dbReference type="SMART" id="SM00228">
    <property type="entry name" value="PDZ"/>
    <property type="match status" value="5"/>
</dbReference>
<dbReference type="PROSITE" id="PS50106">
    <property type="entry name" value="PDZ"/>
    <property type="match status" value="5"/>
</dbReference>
<dbReference type="InterPro" id="IPR001478">
    <property type="entry name" value="PDZ"/>
</dbReference>
<gene>
    <name evidence="6" type="ORF">NEZAVI_LOCUS5900</name>
</gene>
<feature type="region of interest" description="Disordered" evidence="4">
    <location>
        <begin position="54"/>
        <end position="75"/>
    </location>
</feature>
<feature type="domain" description="PDZ" evidence="5">
    <location>
        <begin position="416"/>
        <end position="496"/>
    </location>
</feature>
<dbReference type="Pfam" id="PF00595">
    <property type="entry name" value="PDZ"/>
    <property type="match status" value="4"/>
</dbReference>
<reference evidence="6" key="1">
    <citation type="submission" date="2022-01" db="EMBL/GenBank/DDBJ databases">
        <authorList>
            <person name="King R."/>
        </authorList>
    </citation>
    <scope>NUCLEOTIDE SEQUENCE</scope>
</reference>
<evidence type="ECO:0000256" key="2">
    <source>
        <dbReference type="ARBA" id="ARBA00022490"/>
    </source>
</evidence>
<keyword evidence="3" id="KW-0677">Repeat</keyword>
<accession>A0A9P0MH22</accession>
<keyword evidence="7" id="KW-1185">Reference proteome</keyword>
<keyword evidence="2" id="KW-0963">Cytoplasm</keyword>
<organism evidence="6 7">
    <name type="scientific">Nezara viridula</name>
    <name type="common">Southern green stink bug</name>
    <name type="synonym">Cimex viridulus</name>
    <dbReference type="NCBI Taxonomy" id="85310"/>
    <lineage>
        <taxon>Eukaryota</taxon>
        <taxon>Metazoa</taxon>
        <taxon>Ecdysozoa</taxon>
        <taxon>Arthropoda</taxon>
        <taxon>Hexapoda</taxon>
        <taxon>Insecta</taxon>
        <taxon>Pterygota</taxon>
        <taxon>Neoptera</taxon>
        <taxon>Paraneoptera</taxon>
        <taxon>Hemiptera</taxon>
        <taxon>Heteroptera</taxon>
        <taxon>Panheteroptera</taxon>
        <taxon>Pentatomomorpha</taxon>
        <taxon>Pentatomoidea</taxon>
        <taxon>Pentatomidae</taxon>
        <taxon>Pentatominae</taxon>
        <taxon>Nezara</taxon>
    </lineage>
</organism>
<dbReference type="EMBL" id="OV725079">
    <property type="protein sequence ID" value="CAH1395664.1"/>
    <property type="molecule type" value="Genomic_DNA"/>
</dbReference>
<evidence type="ECO:0000313" key="7">
    <source>
        <dbReference type="Proteomes" id="UP001152798"/>
    </source>
</evidence>
<dbReference type="CDD" id="cd00136">
    <property type="entry name" value="PDZ_canonical"/>
    <property type="match status" value="1"/>
</dbReference>
<dbReference type="PANTHER" id="PTHR46227:SF2">
    <property type="entry name" value="FI03335P"/>
    <property type="match status" value="1"/>
</dbReference>
<proteinExistence type="predicted"/>
<name>A0A9P0MH22_NEZVI</name>
<feature type="compositionally biased region" description="Basic and acidic residues" evidence="4">
    <location>
        <begin position="54"/>
        <end position="72"/>
    </location>
</feature>
<dbReference type="InterPro" id="IPR043545">
    <property type="entry name" value="GRIP1/2"/>
</dbReference>
<dbReference type="InterPro" id="IPR036034">
    <property type="entry name" value="PDZ_sf"/>
</dbReference>
<comment type="subcellular location">
    <subcellularLocation>
        <location evidence="1">Cytoplasm</location>
    </subcellularLocation>
</comment>
<dbReference type="AlphaFoldDB" id="A0A9P0MH22"/>
<evidence type="ECO:0000256" key="3">
    <source>
        <dbReference type="ARBA" id="ARBA00022737"/>
    </source>
</evidence>
<protein>
    <recommendedName>
        <fullName evidence="5">PDZ domain-containing protein</fullName>
    </recommendedName>
</protein>
<feature type="domain" description="PDZ" evidence="5">
    <location>
        <begin position="189"/>
        <end position="239"/>
    </location>
</feature>
<dbReference type="GO" id="GO:0005737">
    <property type="term" value="C:cytoplasm"/>
    <property type="evidence" value="ECO:0007669"/>
    <property type="project" value="UniProtKB-SubCell"/>
</dbReference>
<dbReference type="SUPFAM" id="SSF50156">
    <property type="entry name" value="PDZ domain-like"/>
    <property type="match status" value="5"/>
</dbReference>
<evidence type="ECO:0000313" key="6">
    <source>
        <dbReference type="EMBL" id="CAH1395664.1"/>
    </source>
</evidence>
<dbReference type="Proteomes" id="UP001152798">
    <property type="component" value="Chromosome 3"/>
</dbReference>
<dbReference type="Gene3D" id="2.30.42.10">
    <property type="match status" value="5"/>
</dbReference>
<feature type="domain" description="PDZ" evidence="5">
    <location>
        <begin position="663"/>
        <end position="746"/>
    </location>
</feature>
<dbReference type="OrthoDB" id="75502at2759"/>
<dbReference type="CDD" id="cd06685">
    <property type="entry name" value="PDZ7_GRIP1-2-like"/>
    <property type="match status" value="1"/>
</dbReference>
<feature type="domain" description="PDZ" evidence="5">
    <location>
        <begin position="328"/>
        <end position="402"/>
    </location>
</feature>
<evidence type="ECO:0000259" key="5">
    <source>
        <dbReference type="PROSITE" id="PS50106"/>
    </source>
</evidence>
<dbReference type="PANTHER" id="PTHR46227">
    <property type="entry name" value="GLUTAMATE RECEPTOR-INTERACTING PROTEIN GRIP"/>
    <property type="match status" value="1"/>
</dbReference>
<evidence type="ECO:0000256" key="4">
    <source>
        <dbReference type="SAM" id="MobiDB-lite"/>
    </source>
</evidence>
<sequence>MTWLFLASRGPGTDASPCLMFFSLRLRSKKEENRSRKSGKWSIDRAFCPGASEKAKETFTENVRESDSRTPEESNYYGEEEMKMTRIVGVALERGDMGLGITLRSGPPNQAGYRPLVITKIKPNGPADRDGTIKVGDRLLGIDGQRLTGLTLSEAERLLVAPNGGRPVWLSVEYDISIMTAMRAAGPLLVEIESPSGKTDLGLTLMDSISGVIVSSVRTASIAERCGAVLPGDQILAVNEYRIEKLKISAAKVMQILANTECKLFQIEILPVAAVSLGDIDIHLNSSMNSVSQECHDFNDNLDNFHYNHLGKQILEDDTPQLKIESGIVTLNTTPGTGFGLIFRSAPSKKGAVICYIEPHGIADRSGVLQIGDRIQTINGKSADKYERLEDIAKLTVVITIQFDVEVHSCSDGPFSVTITRSEGSGFGITISGEYRKGVVISHIKWGSVAHRCGRLFVGDQLLGINGTDIRGDLSTALEIFKCSKTTVTFIVNRTSSDLGYSSPGLPSVDSAVESWDSSDIPNLQNEFQRQEFRDTWRTGTNESTNSFASQHSDEETYSSLRLSESVLDAISAAQPNGLTKKPPSPPCPLQTNYRLRKVNLPTHWRGSSNINNSGLTSLEAEAITSHPDINTSPRTFRTFRGLSKDDDNMQQPQKSIPQTVFQVTLTKNMVFEDFGFSVSDGLYEKGVFINSIKPGSPADQSKMLKPYDKIIQVNDVPTHDLDCCMTVPLMASAGQTLTLTVVRYQDRNSTNSQISWIEEVGEEAGEAFKVTETI</sequence>
<dbReference type="GO" id="GO:0098887">
    <property type="term" value="P:neurotransmitter receptor transport, endosome to postsynaptic membrane"/>
    <property type="evidence" value="ECO:0007669"/>
    <property type="project" value="TreeGrafter"/>
</dbReference>
<evidence type="ECO:0000256" key="1">
    <source>
        <dbReference type="ARBA" id="ARBA00004496"/>
    </source>
</evidence>
<feature type="domain" description="PDZ" evidence="5">
    <location>
        <begin position="89"/>
        <end position="159"/>
    </location>
</feature>